<feature type="chain" id="PRO_5019548604" description="Secreted protein" evidence="1">
    <location>
        <begin position="24"/>
        <end position="147"/>
    </location>
</feature>
<keyword evidence="3" id="KW-1185">Reference proteome</keyword>
<dbReference type="OrthoDB" id="10405063at2759"/>
<evidence type="ECO:0000313" key="3">
    <source>
        <dbReference type="Proteomes" id="UP000286134"/>
    </source>
</evidence>
<comment type="caution">
    <text evidence="2">The sequence shown here is derived from an EMBL/GenBank/DDBJ whole genome shotgun (WGS) entry which is preliminary data.</text>
</comment>
<keyword evidence="1" id="KW-0732">Signal</keyword>
<dbReference type="Proteomes" id="UP000286134">
    <property type="component" value="Unassembled WGS sequence"/>
</dbReference>
<sequence length="147" mass="17058">MKRRHFLILVLNTILFSSSITHGQDRYPPGNRLPGFILRPQRTPMQVYDCGTNEIPQIKIEDTRKAACTKLNKKSWFSRIFRKSPKKYIPQPEEEFDVSGGLYVVLTNNCEIAALVRKVECNSSECKQDFEYKHCRLYSAVPTYPLV</sequence>
<evidence type="ECO:0000256" key="1">
    <source>
        <dbReference type="SAM" id="SignalP"/>
    </source>
</evidence>
<name>A0A420HAI8_9PEZI</name>
<accession>A0A420HAI8</accession>
<evidence type="ECO:0000313" key="2">
    <source>
        <dbReference type="EMBL" id="RKF54432.1"/>
    </source>
</evidence>
<dbReference type="EMBL" id="MCFK01009763">
    <property type="protein sequence ID" value="RKF54432.1"/>
    <property type="molecule type" value="Genomic_DNA"/>
</dbReference>
<protein>
    <recommendedName>
        <fullName evidence="4">Secreted protein</fullName>
    </recommendedName>
</protein>
<proteinExistence type="predicted"/>
<dbReference type="AlphaFoldDB" id="A0A420HAI8"/>
<gene>
    <name evidence="2" type="ORF">OnM2_04581</name>
</gene>
<reference evidence="2 3" key="1">
    <citation type="journal article" date="2018" name="BMC Genomics">
        <title>Comparative genome analyses reveal sequence features reflecting distinct modes of host-adaptation between dicot and monocot powdery mildew.</title>
        <authorList>
            <person name="Wu Y."/>
            <person name="Ma X."/>
            <person name="Pan Z."/>
            <person name="Kale S.D."/>
            <person name="Song Y."/>
            <person name="King H."/>
            <person name="Zhang Q."/>
            <person name="Presley C."/>
            <person name="Deng X."/>
            <person name="Wei C.I."/>
            <person name="Xiao S."/>
        </authorList>
    </citation>
    <scope>NUCLEOTIDE SEQUENCE [LARGE SCALE GENOMIC DNA]</scope>
    <source>
        <strain evidence="2">UMSG2</strain>
    </source>
</reference>
<evidence type="ECO:0008006" key="4">
    <source>
        <dbReference type="Google" id="ProtNLM"/>
    </source>
</evidence>
<organism evidence="2 3">
    <name type="scientific">Erysiphe neolycopersici</name>
    <dbReference type="NCBI Taxonomy" id="212602"/>
    <lineage>
        <taxon>Eukaryota</taxon>
        <taxon>Fungi</taxon>
        <taxon>Dikarya</taxon>
        <taxon>Ascomycota</taxon>
        <taxon>Pezizomycotina</taxon>
        <taxon>Leotiomycetes</taxon>
        <taxon>Erysiphales</taxon>
        <taxon>Erysiphaceae</taxon>
        <taxon>Erysiphe</taxon>
    </lineage>
</organism>
<feature type="signal peptide" evidence="1">
    <location>
        <begin position="1"/>
        <end position="23"/>
    </location>
</feature>